<dbReference type="GO" id="GO:0005783">
    <property type="term" value="C:endoplasmic reticulum"/>
    <property type="evidence" value="ECO:0007669"/>
    <property type="project" value="TreeGrafter"/>
</dbReference>
<keyword evidence="4" id="KW-0443">Lipid metabolism</keyword>
<evidence type="ECO:0000256" key="5">
    <source>
        <dbReference type="SAM" id="Phobius"/>
    </source>
</evidence>
<dbReference type="SUPFAM" id="SSF69593">
    <property type="entry name" value="Glycerol-3-phosphate (1)-acyltransferase"/>
    <property type="match status" value="1"/>
</dbReference>
<dbReference type="EC" id="2.3.1.51" evidence="4"/>
<dbReference type="OrthoDB" id="202234at2759"/>
<comment type="catalytic activity">
    <reaction evidence="4">
        <text>a 1-acyl-sn-glycero-3-phosphate + an acyl-CoA = a 1,2-diacyl-sn-glycero-3-phosphate + CoA</text>
        <dbReference type="Rhea" id="RHEA:19709"/>
        <dbReference type="ChEBI" id="CHEBI:57287"/>
        <dbReference type="ChEBI" id="CHEBI:57970"/>
        <dbReference type="ChEBI" id="CHEBI:58342"/>
        <dbReference type="ChEBI" id="CHEBI:58608"/>
        <dbReference type="EC" id="2.3.1.51"/>
    </reaction>
</comment>
<keyword evidence="3 4" id="KW-0012">Acyltransferase</keyword>
<dbReference type="SMART" id="SM00563">
    <property type="entry name" value="PlsC"/>
    <property type="match status" value="1"/>
</dbReference>
<comment type="similarity">
    <text evidence="1 4">Belongs to the 1-acyl-sn-glycerol-3-phosphate acyltransferase family.</text>
</comment>
<keyword evidence="2 4" id="KW-0808">Transferase</keyword>
<feature type="transmembrane region" description="Helical" evidence="5">
    <location>
        <begin position="25"/>
        <end position="52"/>
    </location>
</feature>
<sequence length="272" mass="30567">MDILISSTLAILVLAVLYRPYGGFYYKTTMSLVCMAFCALYGVIASLILPLFGRADLINWSVARAYYYSCSFFTRLSVTIEGEEYLDPKRPAVYVCNHQSSMDVLFMASVFPKATSVVAKKAIKYYPFLGWYMTLSKAIFLDRKNRENAIKEARQAADNINSKKTSVWLFPEGTRGHAAEIDLLPFKKGAFYMAVQARVPVVPIVVANYNTFYDSKTKRFNAGTVKIKVLPPVPTSDIKEDSESIDKLSTGIRSDMLDTLKDISVRADKKTQ</sequence>
<gene>
    <name evidence="7" type="ORF">LRAMOSA08027</name>
</gene>
<accession>A0A077WEC9</accession>
<dbReference type="CDD" id="cd07989">
    <property type="entry name" value="LPLAT_AGPAT-like"/>
    <property type="match status" value="1"/>
</dbReference>
<dbReference type="AlphaFoldDB" id="A0A077WEC9"/>
<organism evidence="7">
    <name type="scientific">Lichtheimia ramosa</name>
    <dbReference type="NCBI Taxonomy" id="688394"/>
    <lineage>
        <taxon>Eukaryota</taxon>
        <taxon>Fungi</taxon>
        <taxon>Fungi incertae sedis</taxon>
        <taxon>Mucoromycota</taxon>
        <taxon>Mucoromycotina</taxon>
        <taxon>Mucoromycetes</taxon>
        <taxon>Mucorales</taxon>
        <taxon>Lichtheimiaceae</taxon>
        <taxon>Lichtheimia</taxon>
    </lineage>
</organism>
<evidence type="ECO:0000313" key="7">
    <source>
        <dbReference type="EMBL" id="CDS05499.1"/>
    </source>
</evidence>
<keyword evidence="5" id="KW-0812">Transmembrane</keyword>
<protein>
    <recommendedName>
        <fullName evidence="4">1-acyl-sn-glycerol-3-phosphate acyltransferase</fullName>
        <ecNumber evidence="4">2.3.1.51</ecNumber>
    </recommendedName>
</protein>
<keyword evidence="4" id="KW-1208">Phospholipid metabolism</keyword>
<dbReference type="GO" id="GO:0016020">
    <property type="term" value="C:membrane"/>
    <property type="evidence" value="ECO:0007669"/>
    <property type="project" value="InterPro"/>
</dbReference>
<evidence type="ECO:0000256" key="3">
    <source>
        <dbReference type="ARBA" id="ARBA00023315"/>
    </source>
</evidence>
<dbReference type="NCBIfam" id="TIGR00530">
    <property type="entry name" value="AGP_acyltrn"/>
    <property type="match status" value="1"/>
</dbReference>
<dbReference type="Pfam" id="PF01553">
    <property type="entry name" value="Acyltransferase"/>
    <property type="match status" value="1"/>
</dbReference>
<dbReference type="InterPro" id="IPR004552">
    <property type="entry name" value="AGP_acyltrans"/>
</dbReference>
<dbReference type="PANTHER" id="PTHR10434:SF11">
    <property type="entry name" value="1-ACYL-SN-GLYCEROL-3-PHOSPHATE ACYLTRANSFERASE"/>
    <property type="match status" value="1"/>
</dbReference>
<dbReference type="PANTHER" id="PTHR10434">
    <property type="entry name" value="1-ACYL-SN-GLYCEROL-3-PHOSPHATE ACYLTRANSFERASE"/>
    <property type="match status" value="1"/>
</dbReference>
<evidence type="ECO:0000256" key="4">
    <source>
        <dbReference type="RuleBase" id="RU361267"/>
    </source>
</evidence>
<name>A0A077WEC9_9FUNG</name>
<dbReference type="GO" id="GO:0003841">
    <property type="term" value="F:1-acylglycerol-3-phosphate O-acyltransferase activity"/>
    <property type="evidence" value="ECO:0007669"/>
    <property type="project" value="UniProtKB-UniRule"/>
</dbReference>
<feature type="domain" description="Phospholipid/glycerol acyltransferase" evidence="6">
    <location>
        <begin position="92"/>
        <end position="209"/>
    </location>
</feature>
<evidence type="ECO:0000256" key="2">
    <source>
        <dbReference type="ARBA" id="ARBA00022679"/>
    </source>
</evidence>
<reference evidence="7" key="1">
    <citation type="journal article" date="2014" name="Genome Announc.">
        <title>De novo whole-genome sequence and genome annotation of Lichtheimia ramosa.</title>
        <authorList>
            <person name="Linde J."/>
            <person name="Schwartze V."/>
            <person name="Binder U."/>
            <person name="Lass-Florl C."/>
            <person name="Voigt K."/>
            <person name="Horn F."/>
        </authorList>
    </citation>
    <scope>NUCLEOTIDE SEQUENCE</scope>
    <source>
        <strain evidence="7">JMRC FSU:6197</strain>
    </source>
</reference>
<evidence type="ECO:0000256" key="1">
    <source>
        <dbReference type="ARBA" id="ARBA00008655"/>
    </source>
</evidence>
<keyword evidence="4" id="KW-0594">Phospholipid biosynthesis</keyword>
<proteinExistence type="inferred from homology"/>
<keyword evidence="5" id="KW-1133">Transmembrane helix</keyword>
<comment type="domain">
    <text evidence="4">The HXXXXD motif is essential for acyltransferase activity and may constitute the binding site for the phosphate moiety of the glycerol-3-phosphate.</text>
</comment>
<dbReference type="EMBL" id="LK023316">
    <property type="protein sequence ID" value="CDS05499.1"/>
    <property type="molecule type" value="Genomic_DNA"/>
</dbReference>
<evidence type="ECO:0000259" key="6">
    <source>
        <dbReference type="SMART" id="SM00563"/>
    </source>
</evidence>
<keyword evidence="4" id="KW-0444">Lipid biosynthesis</keyword>
<keyword evidence="5" id="KW-0472">Membrane</keyword>
<dbReference type="GO" id="GO:0006654">
    <property type="term" value="P:phosphatidic acid biosynthetic process"/>
    <property type="evidence" value="ECO:0007669"/>
    <property type="project" value="TreeGrafter"/>
</dbReference>
<dbReference type="InterPro" id="IPR002123">
    <property type="entry name" value="Plipid/glycerol_acylTrfase"/>
</dbReference>